<keyword evidence="3" id="KW-0444">Lipid biosynthesis</keyword>
<dbReference type="InterPro" id="IPR033118">
    <property type="entry name" value="EXPERA"/>
</dbReference>
<feature type="transmembrane region" description="Helical" evidence="14">
    <location>
        <begin position="20"/>
        <end position="46"/>
    </location>
</feature>
<dbReference type="AlphaFoldDB" id="A0A9P9XXY1"/>
<evidence type="ECO:0000256" key="2">
    <source>
        <dbReference type="ARBA" id="ARBA00008337"/>
    </source>
</evidence>
<evidence type="ECO:0000256" key="4">
    <source>
        <dbReference type="ARBA" id="ARBA00022692"/>
    </source>
</evidence>
<evidence type="ECO:0000256" key="13">
    <source>
        <dbReference type="PROSITE-ProRule" id="PRU01087"/>
    </source>
</evidence>
<keyword evidence="12" id="KW-0413">Isomerase</keyword>
<dbReference type="GO" id="GO:0047750">
    <property type="term" value="F:cholestenol delta-isomerase activity"/>
    <property type="evidence" value="ECO:0007669"/>
    <property type="project" value="InterPro"/>
</dbReference>
<accession>A0A9P9XXY1</accession>
<dbReference type="GeneID" id="75832268"/>
<evidence type="ECO:0000256" key="12">
    <source>
        <dbReference type="ARBA" id="ARBA00023235"/>
    </source>
</evidence>
<evidence type="ECO:0000256" key="6">
    <source>
        <dbReference type="ARBA" id="ARBA00022989"/>
    </source>
</evidence>
<keyword evidence="7" id="KW-0756">Sterol biosynthesis</keyword>
<evidence type="ECO:0000256" key="7">
    <source>
        <dbReference type="ARBA" id="ARBA00023011"/>
    </source>
</evidence>
<dbReference type="InterPro" id="IPR007905">
    <property type="entry name" value="EBP"/>
</dbReference>
<protein>
    <submittedName>
        <fullName evidence="16">Cholestenol Delta-isomerase</fullName>
    </submittedName>
</protein>
<keyword evidence="8" id="KW-0443">Lipid metabolism</keyword>
<evidence type="ECO:0000256" key="5">
    <source>
        <dbReference type="ARBA" id="ARBA00022955"/>
    </source>
</evidence>
<reference evidence="16" key="1">
    <citation type="journal article" date="2021" name="J Fungi (Basel)">
        <title>Genomic and Metabolomic Analyses of the Marine Fungus Emericellopsis cladophorae: Insights into Saltwater Adaptability Mechanisms and Its Biosynthetic Potential.</title>
        <authorList>
            <person name="Goncalves M.F.M."/>
            <person name="Hilario S."/>
            <person name="Van de Peer Y."/>
            <person name="Esteves A.C."/>
            <person name="Alves A."/>
        </authorList>
    </citation>
    <scope>NUCLEOTIDE SEQUENCE</scope>
    <source>
        <strain evidence="16">MUM 19.33</strain>
    </source>
</reference>
<evidence type="ECO:0000256" key="11">
    <source>
        <dbReference type="ARBA" id="ARBA00023221"/>
    </source>
</evidence>
<evidence type="ECO:0000256" key="14">
    <source>
        <dbReference type="SAM" id="Phobius"/>
    </source>
</evidence>
<sequence length="135" mass="15764">MNTLFAQLWKEYTLSDSRYLTLDIFTVCIEYITTICWGPLSLLTLLSILKNHDLRHPLQVIVCTAHLYGVALYYATSEMDVTRYSRPETLYYWVYYVGFNAPWATVPFWLLWDSFVAISNAFKVSRELEGGKKNV</sequence>
<dbReference type="Proteomes" id="UP001055219">
    <property type="component" value="Unassembled WGS sequence"/>
</dbReference>
<evidence type="ECO:0000313" key="16">
    <source>
        <dbReference type="EMBL" id="KAI6779755.1"/>
    </source>
</evidence>
<dbReference type="RefSeq" id="XP_051360611.1">
    <property type="nucleotide sequence ID" value="XM_051508324.1"/>
</dbReference>
<dbReference type="PROSITE" id="PS51751">
    <property type="entry name" value="EXPERA"/>
    <property type="match status" value="1"/>
</dbReference>
<organism evidence="16 17">
    <name type="scientific">Emericellopsis cladophorae</name>
    <dbReference type="NCBI Taxonomy" id="2686198"/>
    <lineage>
        <taxon>Eukaryota</taxon>
        <taxon>Fungi</taxon>
        <taxon>Dikarya</taxon>
        <taxon>Ascomycota</taxon>
        <taxon>Pezizomycotina</taxon>
        <taxon>Sordariomycetes</taxon>
        <taxon>Hypocreomycetidae</taxon>
        <taxon>Hypocreales</taxon>
        <taxon>Bionectriaceae</taxon>
        <taxon>Emericellopsis</taxon>
    </lineage>
</organism>
<comment type="subcellular location">
    <subcellularLocation>
        <location evidence="1">Membrane</location>
        <topology evidence="1">Multi-pass membrane protein</topology>
    </subcellularLocation>
</comment>
<keyword evidence="10" id="KW-1207">Sterol metabolism</keyword>
<keyword evidence="9 13" id="KW-0472">Membrane</keyword>
<comment type="caution">
    <text evidence="16">The sequence shown here is derived from an EMBL/GenBank/DDBJ whole genome shotgun (WGS) entry which is preliminary data.</text>
</comment>
<keyword evidence="6 13" id="KW-1133">Transmembrane helix</keyword>
<evidence type="ECO:0000256" key="1">
    <source>
        <dbReference type="ARBA" id="ARBA00004141"/>
    </source>
</evidence>
<dbReference type="GO" id="GO:0000247">
    <property type="term" value="F:C-8 sterol isomerase activity"/>
    <property type="evidence" value="ECO:0007669"/>
    <property type="project" value="TreeGrafter"/>
</dbReference>
<keyword evidence="11" id="KW-0753">Steroid metabolism</keyword>
<dbReference type="GO" id="GO:0005783">
    <property type="term" value="C:endoplasmic reticulum"/>
    <property type="evidence" value="ECO:0007669"/>
    <property type="project" value="TreeGrafter"/>
</dbReference>
<reference evidence="16" key="2">
    <citation type="submission" date="2022-07" db="EMBL/GenBank/DDBJ databases">
        <authorList>
            <person name="Goncalves M.F.M."/>
            <person name="Hilario S."/>
            <person name="Van De Peer Y."/>
            <person name="Esteves A.C."/>
            <person name="Alves A."/>
        </authorList>
    </citation>
    <scope>NUCLEOTIDE SEQUENCE</scope>
    <source>
        <strain evidence="16">MUM 19.33</strain>
    </source>
</reference>
<keyword evidence="5" id="KW-0752">Steroid biosynthesis</keyword>
<keyword evidence="4 13" id="KW-0812">Transmembrane</keyword>
<dbReference type="Pfam" id="PF05241">
    <property type="entry name" value="EBP"/>
    <property type="match status" value="1"/>
</dbReference>
<feature type="transmembrane region" description="Helical" evidence="14">
    <location>
        <begin position="90"/>
        <end position="112"/>
    </location>
</feature>
<evidence type="ECO:0000256" key="8">
    <source>
        <dbReference type="ARBA" id="ARBA00023098"/>
    </source>
</evidence>
<dbReference type="GO" id="GO:0016020">
    <property type="term" value="C:membrane"/>
    <property type="evidence" value="ECO:0007669"/>
    <property type="project" value="UniProtKB-SubCell"/>
</dbReference>
<comment type="similarity">
    <text evidence="2">Belongs to the EBP family.</text>
</comment>
<evidence type="ECO:0000256" key="9">
    <source>
        <dbReference type="ARBA" id="ARBA00023136"/>
    </source>
</evidence>
<evidence type="ECO:0000313" key="17">
    <source>
        <dbReference type="Proteomes" id="UP001055219"/>
    </source>
</evidence>
<dbReference type="OrthoDB" id="58557at2759"/>
<evidence type="ECO:0000259" key="15">
    <source>
        <dbReference type="PROSITE" id="PS51751"/>
    </source>
</evidence>
<dbReference type="PANTHER" id="PTHR14207">
    <property type="entry name" value="STEROL ISOMERASE"/>
    <property type="match status" value="1"/>
</dbReference>
<dbReference type="GO" id="GO:0016126">
    <property type="term" value="P:sterol biosynthetic process"/>
    <property type="evidence" value="ECO:0007669"/>
    <property type="project" value="UniProtKB-KW"/>
</dbReference>
<evidence type="ECO:0000256" key="10">
    <source>
        <dbReference type="ARBA" id="ARBA00023166"/>
    </source>
</evidence>
<dbReference type="EMBL" id="JAGIXG020000042">
    <property type="protein sequence ID" value="KAI6779755.1"/>
    <property type="molecule type" value="Genomic_DNA"/>
</dbReference>
<proteinExistence type="inferred from homology"/>
<dbReference type="GO" id="GO:0004769">
    <property type="term" value="F:steroid Delta-isomerase activity"/>
    <property type="evidence" value="ECO:0007669"/>
    <property type="project" value="TreeGrafter"/>
</dbReference>
<dbReference type="PANTHER" id="PTHR14207:SF0">
    <property type="entry name" value="3-BETA-HYDROXYSTEROID-DELTA(8),DELTA(7)-ISOMERASE"/>
    <property type="match status" value="1"/>
</dbReference>
<keyword evidence="17" id="KW-1185">Reference proteome</keyword>
<evidence type="ECO:0000256" key="3">
    <source>
        <dbReference type="ARBA" id="ARBA00022516"/>
    </source>
</evidence>
<feature type="transmembrane region" description="Helical" evidence="14">
    <location>
        <begin position="58"/>
        <end position="75"/>
    </location>
</feature>
<feature type="domain" description="EXPERA" evidence="15">
    <location>
        <begin position="1"/>
        <end position="111"/>
    </location>
</feature>
<gene>
    <name evidence="16" type="ORF">J7T54_005785</name>
</gene>
<name>A0A9P9XXY1_9HYPO</name>